<comment type="caution">
    <text evidence="2">The sequence shown here is derived from an EMBL/GenBank/DDBJ whole genome shotgun (WGS) entry which is preliminary data.</text>
</comment>
<evidence type="ECO:0008006" key="4">
    <source>
        <dbReference type="Google" id="ProtNLM"/>
    </source>
</evidence>
<gene>
    <name evidence="2" type="ORF">EYB31_20670</name>
</gene>
<sequence>MCYHGVCDYHLVSDFVPAAVCAAGQYGRRIHWCTIISVIPLLFGFMMAGFTNKKQALHDIISGTYVISKEHQTELHGRSGYPIEP</sequence>
<proteinExistence type="predicted"/>
<name>A0A4Q9DQ63_9BACL</name>
<keyword evidence="1" id="KW-0812">Transmembrane</keyword>
<reference evidence="2 3" key="1">
    <citation type="submission" date="2019-02" db="EMBL/GenBank/DDBJ databases">
        <title>Paenibacillus sp. nov., isolated from surface-sterilized tissue of Thalictrum simplex L.</title>
        <authorList>
            <person name="Tuo L."/>
        </authorList>
    </citation>
    <scope>NUCLEOTIDE SEQUENCE [LARGE SCALE GENOMIC DNA]</scope>
    <source>
        <strain evidence="2 3">N2SHLJ1</strain>
    </source>
</reference>
<keyword evidence="3" id="KW-1185">Reference proteome</keyword>
<evidence type="ECO:0000313" key="3">
    <source>
        <dbReference type="Proteomes" id="UP000293142"/>
    </source>
</evidence>
<dbReference type="Proteomes" id="UP000293142">
    <property type="component" value="Unassembled WGS sequence"/>
</dbReference>
<dbReference type="EMBL" id="SIRE01000015">
    <property type="protein sequence ID" value="TBL76136.1"/>
    <property type="molecule type" value="Genomic_DNA"/>
</dbReference>
<accession>A0A4Q9DQ63</accession>
<evidence type="ECO:0000256" key="1">
    <source>
        <dbReference type="SAM" id="Phobius"/>
    </source>
</evidence>
<dbReference type="AlphaFoldDB" id="A0A4Q9DQ63"/>
<protein>
    <recommendedName>
        <fullName evidence="4">RDD domain-containing protein</fullName>
    </recommendedName>
</protein>
<dbReference type="OrthoDB" id="9793824at2"/>
<keyword evidence="1" id="KW-1133">Transmembrane helix</keyword>
<organism evidence="2 3">
    <name type="scientific">Paenibacillus thalictri</name>
    <dbReference type="NCBI Taxonomy" id="2527873"/>
    <lineage>
        <taxon>Bacteria</taxon>
        <taxon>Bacillati</taxon>
        <taxon>Bacillota</taxon>
        <taxon>Bacilli</taxon>
        <taxon>Bacillales</taxon>
        <taxon>Paenibacillaceae</taxon>
        <taxon>Paenibacillus</taxon>
    </lineage>
</organism>
<feature type="transmembrane region" description="Helical" evidence="1">
    <location>
        <begin position="29"/>
        <end position="50"/>
    </location>
</feature>
<evidence type="ECO:0000313" key="2">
    <source>
        <dbReference type="EMBL" id="TBL76136.1"/>
    </source>
</evidence>
<keyword evidence="1" id="KW-0472">Membrane</keyword>